<sequence>MKIKSLIFINLMQAMLIAPALADIVSPQAPPELGDTLTDFRTKEQLEERHIIEFGADNAVDLKVEDPLLTKSDELVGLLRISSPYLAGQSITVPQYGSALMRFYDMYGNPWDIARIELENQGYIAKVTAAPSELLVNRLQGAANTKMTVHLSGLMQPLIFNLNSLSLLKNDKTLKVVLNSIKVNYVSDRVRPYTVNKVEFSKTNPFAPKVDYSSVDFKSVRDNLVQALSELK</sequence>
<gene>
    <name evidence="2" type="ORF">NCTC13093_01212</name>
</gene>
<dbReference type="Pfam" id="PF12293">
    <property type="entry name" value="T4BSS_DotH_IcmK"/>
    <property type="match status" value="1"/>
</dbReference>
<evidence type="ECO:0000313" key="3">
    <source>
        <dbReference type="Proteomes" id="UP000250086"/>
    </source>
</evidence>
<dbReference type="Proteomes" id="UP000250086">
    <property type="component" value="Unassembled WGS sequence"/>
</dbReference>
<organism evidence="2 3">
    <name type="scientific">Anaerobiospirillum thomasii</name>
    <dbReference type="NCBI Taxonomy" id="179995"/>
    <lineage>
        <taxon>Bacteria</taxon>
        <taxon>Pseudomonadati</taxon>
        <taxon>Pseudomonadota</taxon>
        <taxon>Gammaproteobacteria</taxon>
        <taxon>Aeromonadales</taxon>
        <taxon>Succinivibrionaceae</taxon>
        <taxon>Anaerobiospirillum</taxon>
    </lineage>
</organism>
<dbReference type="RefSeq" id="WP_113743963.1">
    <property type="nucleotide sequence ID" value="NZ_UAPV01000001.1"/>
</dbReference>
<dbReference type="AlphaFoldDB" id="A0A2X0VAH9"/>
<proteinExistence type="predicted"/>
<protein>
    <submittedName>
        <fullName evidence="2">Protein of uncharacterized function (DUF3625)</fullName>
    </submittedName>
</protein>
<keyword evidence="3" id="KW-1185">Reference proteome</keyword>
<name>A0A2X0VAH9_9GAMM</name>
<reference evidence="2 3" key="1">
    <citation type="submission" date="2018-06" db="EMBL/GenBank/DDBJ databases">
        <authorList>
            <consortium name="Pathogen Informatics"/>
            <person name="Doyle S."/>
        </authorList>
    </citation>
    <scope>NUCLEOTIDE SEQUENCE [LARGE SCALE GENOMIC DNA]</scope>
    <source>
        <strain evidence="2 3">NCTC13093</strain>
    </source>
</reference>
<evidence type="ECO:0000313" key="2">
    <source>
        <dbReference type="EMBL" id="SPT69825.1"/>
    </source>
</evidence>
<dbReference type="InterPro" id="IPR022073">
    <property type="entry name" value="T4BSS_DotH_IcmK"/>
</dbReference>
<evidence type="ECO:0000256" key="1">
    <source>
        <dbReference type="SAM" id="SignalP"/>
    </source>
</evidence>
<feature type="chain" id="PRO_5015949141" evidence="1">
    <location>
        <begin position="23"/>
        <end position="232"/>
    </location>
</feature>
<feature type="signal peptide" evidence="1">
    <location>
        <begin position="1"/>
        <end position="22"/>
    </location>
</feature>
<keyword evidence="1" id="KW-0732">Signal</keyword>
<dbReference type="EMBL" id="UAPV01000001">
    <property type="protein sequence ID" value="SPT69825.1"/>
    <property type="molecule type" value="Genomic_DNA"/>
</dbReference>
<accession>A0A2X0VAH9</accession>